<dbReference type="AlphaFoldDB" id="A0A452H155"/>
<dbReference type="Ensembl" id="ENSGAGT00000009582.1">
    <property type="protein sequence ID" value="ENSGAGP00000008323.1"/>
    <property type="gene ID" value="ENSGAGG00000006610.1"/>
</dbReference>
<evidence type="ECO:0000313" key="6">
    <source>
        <dbReference type="Proteomes" id="UP000291020"/>
    </source>
</evidence>
<keyword evidence="6" id="KW-1185">Reference proteome</keyword>
<evidence type="ECO:0000256" key="3">
    <source>
        <dbReference type="SAM" id="SignalP"/>
    </source>
</evidence>
<dbReference type="InterPro" id="IPR000372">
    <property type="entry name" value="LRRNT"/>
</dbReference>
<accession>A0A452H155</accession>
<dbReference type="STRING" id="38772.ENSGAGP00000008323"/>
<keyword evidence="1" id="KW-0433">Leucine-rich repeat</keyword>
<feature type="chain" id="PRO_5036471721" description="LRRNT domain-containing protein" evidence="3">
    <location>
        <begin position="17"/>
        <end position="96"/>
    </location>
</feature>
<reference evidence="5" key="3">
    <citation type="submission" date="2025-09" db="UniProtKB">
        <authorList>
            <consortium name="Ensembl"/>
        </authorList>
    </citation>
    <scope>IDENTIFICATION</scope>
</reference>
<evidence type="ECO:0000259" key="4">
    <source>
        <dbReference type="Pfam" id="PF01462"/>
    </source>
</evidence>
<proteinExistence type="predicted"/>
<evidence type="ECO:0000256" key="1">
    <source>
        <dbReference type="ARBA" id="ARBA00022614"/>
    </source>
</evidence>
<organism evidence="5 6">
    <name type="scientific">Gopherus agassizii</name>
    <name type="common">Agassiz's desert tortoise</name>
    <dbReference type="NCBI Taxonomy" id="38772"/>
    <lineage>
        <taxon>Eukaryota</taxon>
        <taxon>Metazoa</taxon>
        <taxon>Chordata</taxon>
        <taxon>Craniata</taxon>
        <taxon>Vertebrata</taxon>
        <taxon>Euteleostomi</taxon>
        <taxon>Archelosauria</taxon>
        <taxon>Testudinata</taxon>
        <taxon>Testudines</taxon>
        <taxon>Cryptodira</taxon>
        <taxon>Durocryptodira</taxon>
        <taxon>Testudinoidea</taxon>
        <taxon>Testudinidae</taxon>
        <taxon>Gopherus</taxon>
    </lineage>
</organism>
<dbReference type="Proteomes" id="UP000291020">
    <property type="component" value="Unassembled WGS sequence"/>
</dbReference>
<sequence length="96" mass="10007">MLFVLLLAVLLGLAGALPFEQTAFWDFSMDEGPALQNDEEASGIFPTSGVPDFEDVVTTYGGLCPFGCHCHLRVVQCSDLGTPGGRGSCPRSGGVG</sequence>
<protein>
    <recommendedName>
        <fullName evidence="4">LRRNT domain-containing protein</fullName>
    </recommendedName>
</protein>
<evidence type="ECO:0000313" key="5">
    <source>
        <dbReference type="Ensembl" id="ENSGAGP00000008323.1"/>
    </source>
</evidence>
<feature type="domain" description="LRRNT" evidence="4">
    <location>
        <begin position="64"/>
        <end position="81"/>
    </location>
</feature>
<keyword evidence="2 3" id="KW-0732">Signal</keyword>
<evidence type="ECO:0000256" key="2">
    <source>
        <dbReference type="ARBA" id="ARBA00022729"/>
    </source>
</evidence>
<reference evidence="6" key="1">
    <citation type="journal article" date="2017" name="PLoS ONE">
        <title>The Agassiz's desert tortoise genome provides a resource for the conservation of a threatened species.</title>
        <authorList>
            <person name="Tollis M."/>
            <person name="DeNardo D.F."/>
            <person name="Cornelius J.A."/>
            <person name="Dolby G.A."/>
            <person name="Edwards T."/>
            <person name="Henen B.T."/>
            <person name="Karl A.E."/>
            <person name="Murphy R.W."/>
            <person name="Kusumi K."/>
        </authorList>
    </citation>
    <scope>NUCLEOTIDE SEQUENCE [LARGE SCALE GENOMIC DNA]</scope>
</reference>
<dbReference type="Pfam" id="PF01462">
    <property type="entry name" value="LRRNT"/>
    <property type="match status" value="1"/>
</dbReference>
<feature type="signal peptide" evidence="3">
    <location>
        <begin position="1"/>
        <end position="16"/>
    </location>
</feature>
<reference evidence="5" key="2">
    <citation type="submission" date="2025-08" db="UniProtKB">
        <authorList>
            <consortium name="Ensembl"/>
        </authorList>
    </citation>
    <scope>IDENTIFICATION</scope>
</reference>
<name>A0A452H155_9SAUR</name>